<evidence type="ECO:0000313" key="1">
    <source>
        <dbReference type="EMBL" id="TKI03574.1"/>
    </source>
</evidence>
<dbReference type="RefSeq" id="WP_136992314.1">
    <property type="nucleotide sequence ID" value="NZ_SZPQ01000041.1"/>
</dbReference>
<dbReference type="EMBL" id="SZPQ01000041">
    <property type="protein sequence ID" value="TKI03574.1"/>
    <property type="molecule type" value="Genomic_DNA"/>
</dbReference>
<evidence type="ECO:0000313" key="2">
    <source>
        <dbReference type="Proteomes" id="UP000305202"/>
    </source>
</evidence>
<reference evidence="1 2" key="1">
    <citation type="submission" date="2019-04" db="EMBL/GenBank/DDBJ databases">
        <authorList>
            <person name="Li M."/>
            <person name="Gao C."/>
        </authorList>
    </citation>
    <scope>NUCLEOTIDE SEQUENCE [LARGE SCALE GENOMIC DNA]</scope>
    <source>
        <strain evidence="1 2">BGMRC 2031</strain>
    </source>
</reference>
<proteinExistence type="predicted"/>
<protein>
    <submittedName>
        <fullName evidence="1">Uncharacterized protein</fullName>
    </submittedName>
</protein>
<comment type="caution">
    <text evidence="1">The sequence shown here is derived from an EMBL/GenBank/DDBJ whole genome shotgun (WGS) entry which is preliminary data.</text>
</comment>
<keyword evidence="2" id="KW-1185">Reference proteome</keyword>
<name>A0ABY2SGI5_9HYPH</name>
<accession>A0ABY2SGI5</accession>
<sequence>MDGTKIQQKVYAGYAKAARVIGTTYQHYRPTSATNPISTATQMASLQVSLNADDPTYARPNIYGKATWYAIMDGSQIQVGDYIVGIEGTLFVAAIQQLLPIFMVDCNRTITILRPGMDSGVGEIGYGGDNADNEVALMTAWPASMLQGTKGEKNDVNLPGDVRTPWWAVILPAWSGVTLRTSDIINDDLGRRYVISSAELTEMGWRLTAMQAMV</sequence>
<organism evidence="1 2">
    <name type="scientific">Martelella alba</name>
    <dbReference type="NCBI Taxonomy" id="2590451"/>
    <lineage>
        <taxon>Bacteria</taxon>
        <taxon>Pseudomonadati</taxon>
        <taxon>Pseudomonadota</taxon>
        <taxon>Alphaproteobacteria</taxon>
        <taxon>Hyphomicrobiales</taxon>
        <taxon>Aurantimonadaceae</taxon>
        <taxon>Martelella</taxon>
    </lineage>
</organism>
<gene>
    <name evidence="1" type="ORF">FCN80_21080</name>
</gene>
<dbReference type="Proteomes" id="UP000305202">
    <property type="component" value="Unassembled WGS sequence"/>
</dbReference>